<proteinExistence type="predicted"/>
<organism evidence="1">
    <name type="scientific">mine drainage metagenome</name>
    <dbReference type="NCBI Taxonomy" id="410659"/>
    <lineage>
        <taxon>unclassified sequences</taxon>
        <taxon>metagenomes</taxon>
        <taxon>ecological metagenomes</taxon>
    </lineage>
</organism>
<reference evidence="1" key="1">
    <citation type="submission" date="2013-08" db="EMBL/GenBank/DDBJ databases">
        <authorList>
            <person name="Mendez C."/>
            <person name="Richter M."/>
            <person name="Ferrer M."/>
            <person name="Sanchez J."/>
        </authorList>
    </citation>
    <scope>NUCLEOTIDE SEQUENCE</scope>
</reference>
<comment type="caution">
    <text evidence="1">The sequence shown here is derived from an EMBL/GenBank/DDBJ whole genome shotgun (WGS) entry which is preliminary data.</text>
</comment>
<dbReference type="EMBL" id="AUZX01014684">
    <property type="protein sequence ID" value="EQD31515.1"/>
    <property type="molecule type" value="Genomic_DNA"/>
</dbReference>
<gene>
    <name evidence="1" type="ORF">B1A_19900</name>
</gene>
<reference evidence="1" key="2">
    <citation type="journal article" date="2014" name="ISME J.">
        <title>Microbial stratification in low pH oxic and suboxic macroscopic growths along an acid mine drainage.</title>
        <authorList>
            <person name="Mendez-Garcia C."/>
            <person name="Mesa V."/>
            <person name="Sprenger R.R."/>
            <person name="Richter M."/>
            <person name="Diez M.S."/>
            <person name="Solano J."/>
            <person name="Bargiela R."/>
            <person name="Golyshina O.V."/>
            <person name="Manteca A."/>
            <person name="Ramos J.L."/>
            <person name="Gallego J.R."/>
            <person name="Llorente I."/>
            <person name="Martins Dos Santos V.A."/>
            <person name="Jensen O.N."/>
            <person name="Pelaez A.I."/>
            <person name="Sanchez J."/>
            <person name="Ferrer M."/>
        </authorList>
    </citation>
    <scope>NUCLEOTIDE SEQUENCE</scope>
</reference>
<dbReference type="AlphaFoldDB" id="T0ZNY7"/>
<name>T0ZNY7_9ZZZZ</name>
<evidence type="ECO:0000313" key="1">
    <source>
        <dbReference type="EMBL" id="EQD31515.1"/>
    </source>
</evidence>
<sequence>RLFEHLREPAPQFRIDRVLDGPAATHVRYVRQ</sequence>
<accession>T0ZNY7</accession>
<protein>
    <submittedName>
        <fullName evidence="1">Uncharacterized protein</fullName>
    </submittedName>
</protein>
<feature type="non-terminal residue" evidence="1">
    <location>
        <position position="1"/>
    </location>
</feature>